<feature type="region of interest" description="Disordered" evidence="1">
    <location>
        <begin position="166"/>
        <end position="223"/>
    </location>
</feature>
<reference evidence="2" key="1">
    <citation type="journal article" date="2014" name="Int. J. Syst. Evol. Microbiol.">
        <title>Complete genome sequence of Corynebacterium casei LMG S-19264T (=DSM 44701T), isolated from a smear-ripened cheese.</title>
        <authorList>
            <consortium name="US DOE Joint Genome Institute (JGI-PGF)"/>
            <person name="Walter F."/>
            <person name="Albersmeier A."/>
            <person name="Kalinowski J."/>
            <person name="Ruckert C."/>
        </authorList>
    </citation>
    <scope>NUCLEOTIDE SEQUENCE</scope>
    <source>
        <strain evidence="2">JCM 3093</strain>
    </source>
</reference>
<gene>
    <name evidence="2" type="ORF">GCM10010126_12670</name>
</gene>
<accession>A0AA37F360</accession>
<evidence type="ECO:0000313" key="2">
    <source>
        <dbReference type="EMBL" id="GGK54625.1"/>
    </source>
</evidence>
<evidence type="ECO:0008006" key="4">
    <source>
        <dbReference type="Google" id="ProtNLM"/>
    </source>
</evidence>
<feature type="compositionally biased region" description="Basic and acidic residues" evidence="1">
    <location>
        <begin position="203"/>
        <end position="217"/>
    </location>
</feature>
<organism evidence="2 3">
    <name type="scientific">Planomonospora parontospora</name>
    <dbReference type="NCBI Taxonomy" id="58119"/>
    <lineage>
        <taxon>Bacteria</taxon>
        <taxon>Bacillati</taxon>
        <taxon>Actinomycetota</taxon>
        <taxon>Actinomycetes</taxon>
        <taxon>Streptosporangiales</taxon>
        <taxon>Streptosporangiaceae</taxon>
        <taxon>Planomonospora</taxon>
    </lineage>
</organism>
<dbReference type="Proteomes" id="UP000627984">
    <property type="component" value="Unassembled WGS sequence"/>
</dbReference>
<dbReference type="AlphaFoldDB" id="A0AA37F360"/>
<proteinExistence type="predicted"/>
<dbReference type="InterPro" id="IPR043519">
    <property type="entry name" value="NT_sf"/>
</dbReference>
<reference evidence="2" key="2">
    <citation type="submission" date="2022-09" db="EMBL/GenBank/DDBJ databases">
        <authorList>
            <person name="Sun Q."/>
            <person name="Ohkuma M."/>
        </authorList>
    </citation>
    <scope>NUCLEOTIDE SEQUENCE</scope>
    <source>
        <strain evidence="2">JCM 3093</strain>
    </source>
</reference>
<comment type="caution">
    <text evidence="2">The sequence shown here is derived from an EMBL/GenBank/DDBJ whole genome shotgun (WGS) entry which is preliminary data.</text>
</comment>
<sequence length="223" mass="24085">MTYIGGGEYSIAELAAAARTDSGNMTREVVRLEQAAVLRSRRIGRTKLVEADRSAPFYRALSELVTITLGPAHVLAEELTGVEGVEQAEVFGSWAARMLGEPGPAPADIDLLVVGRPDRDDLHDAAARAGARLGREVNTVVVTPQRWQAGDDGFLVELRSRPRVPVRFQGRAPGDRLGPGAGRDPRNAPAPGADAGGRGRQARRADDRNGQETPRERRTPRRQ</sequence>
<evidence type="ECO:0000256" key="1">
    <source>
        <dbReference type="SAM" id="MobiDB-lite"/>
    </source>
</evidence>
<dbReference type="Gene3D" id="3.30.460.10">
    <property type="entry name" value="Beta Polymerase, domain 2"/>
    <property type="match status" value="1"/>
</dbReference>
<protein>
    <recommendedName>
        <fullName evidence="4">ArsR family transcriptional regulator</fullName>
    </recommendedName>
</protein>
<dbReference type="EMBL" id="BMQD01000003">
    <property type="protein sequence ID" value="GGK54625.1"/>
    <property type="molecule type" value="Genomic_DNA"/>
</dbReference>
<name>A0AA37F360_9ACTN</name>
<evidence type="ECO:0000313" key="3">
    <source>
        <dbReference type="Proteomes" id="UP000627984"/>
    </source>
</evidence>